<reference evidence="3" key="1">
    <citation type="submission" date="2015-01" db="EMBL/GenBank/DDBJ databases">
        <authorList>
            <person name="Aksoy S."/>
            <person name="Warren W."/>
            <person name="Wilson R.K."/>
        </authorList>
    </citation>
    <scope>NUCLEOTIDE SEQUENCE [LARGE SCALE GENOMIC DNA]</scope>
    <source>
        <strain evidence="3">IAEA</strain>
    </source>
</reference>
<evidence type="ECO:0000313" key="2">
    <source>
        <dbReference type="EnsemblMetazoa" id="GPPI036703-PA"/>
    </source>
</evidence>
<accession>A0A1B0BPQ2</accession>
<dbReference type="EMBL" id="JXJN01018167">
    <property type="status" value="NOT_ANNOTATED_CDS"/>
    <property type="molecule type" value="Genomic_DNA"/>
</dbReference>
<dbReference type="VEuPathDB" id="VectorBase:GPPI036703"/>
<dbReference type="EnsemblMetazoa" id="GPPI036703-RA">
    <property type="protein sequence ID" value="GPPI036703-PA"/>
    <property type="gene ID" value="GPPI036703"/>
</dbReference>
<dbReference type="AlphaFoldDB" id="A0A1B0BPQ2"/>
<dbReference type="Proteomes" id="UP000092460">
    <property type="component" value="Unassembled WGS sequence"/>
</dbReference>
<proteinExistence type="predicted"/>
<keyword evidence="1" id="KW-0732">Signal</keyword>
<sequence length="60" mass="6764">MNGICECALRWQRGLSLVLLFQFHGADKLSVVAGAIVDINGHRVYVQLDTIIEIFNNDLY</sequence>
<evidence type="ECO:0000256" key="1">
    <source>
        <dbReference type="SAM" id="SignalP"/>
    </source>
</evidence>
<name>A0A1B0BPQ2_9MUSC</name>
<feature type="signal peptide" evidence="1">
    <location>
        <begin position="1"/>
        <end position="28"/>
    </location>
</feature>
<organism evidence="2 3">
    <name type="scientific">Glossina palpalis gambiensis</name>
    <dbReference type="NCBI Taxonomy" id="67801"/>
    <lineage>
        <taxon>Eukaryota</taxon>
        <taxon>Metazoa</taxon>
        <taxon>Ecdysozoa</taxon>
        <taxon>Arthropoda</taxon>
        <taxon>Hexapoda</taxon>
        <taxon>Insecta</taxon>
        <taxon>Pterygota</taxon>
        <taxon>Neoptera</taxon>
        <taxon>Endopterygota</taxon>
        <taxon>Diptera</taxon>
        <taxon>Brachycera</taxon>
        <taxon>Muscomorpha</taxon>
        <taxon>Hippoboscoidea</taxon>
        <taxon>Glossinidae</taxon>
        <taxon>Glossina</taxon>
    </lineage>
</organism>
<reference evidence="2" key="2">
    <citation type="submission" date="2020-05" db="UniProtKB">
        <authorList>
            <consortium name="EnsemblMetazoa"/>
        </authorList>
    </citation>
    <scope>IDENTIFICATION</scope>
    <source>
        <strain evidence="2">IAEA</strain>
    </source>
</reference>
<keyword evidence="3" id="KW-1185">Reference proteome</keyword>
<evidence type="ECO:0000313" key="3">
    <source>
        <dbReference type="Proteomes" id="UP000092460"/>
    </source>
</evidence>
<feature type="chain" id="PRO_5008405083" evidence="1">
    <location>
        <begin position="29"/>
        <end position="60"/>
    </location>
</feature>
<protein>
    <submittedName>
        <fullName evidence="2">Uncharacterized protein</fullName>
    </submittedName>
</protein>